<dbReference type="EMBL" id="JAVYJV010000012">
    <property type="protein sequence ID" value="KAK4358172.1"/>
    <property type="molecule type" value="Genomic_DNA"/>
</dbReference>
<evidence type="ECO:0000313" key="4">
    <source>
        <dbReference type="Proteomes" id="UP001291623"/>
    </source>
</evidence>
<feature type="domain" description="TIR" evidence="2">
    <location>
        <begin position="19"/>
        <end position="162"/>
    </location>
</feature>
<gene>
    <name evidence="3" type="ORF">RND71_023782</name>
</gene>
<organism evidence="3 4">
    <name type="scientific">Anisodus tanguticus</name>
    <dbReference type="NCBI Taxonomy" id="243964"/>
    <lineage>
        <taxon>Eukaryota</taxon>
        <taxon>Viridiplantae</taxon>
        <taxon>Streptophyta</taxon>
        <taxon>Embryophyta</taxon>
        <taxon>Tracheophyta</taxon>
        <taxon>Spermatophyta</taxon>
        <taxon>Magnoliopsida</taxon>
        <taxon>eudicotyledons</taxon>
        <taxon>Gunneridae</taxon>
        <taxon>Pentapetalae</taxon>
        <taxon>asterids</taxon>
        <taxon>lamiids</taxon>
        <taxon>Solanales</taxon>
        <taxon>Solanaceae</taxon>
        <taxon>Solanoideae</taxon>
        <taxon>Hyoscyameae</taxon>
        <taxon>Anisodus</taxon>
    </lineage>
</organism>
<dbReference type="AlphaFoldDB" id="A0AAE1RW51"/>
<reference evidence="3" key="1">
    <citation type="submission" date="2023-12" db="EMBL/GenBank/DDBJ databases">
        <title>Genome assembly of Anisodus tanguticus.</title>
        <authorList>
            <person name="Wang Y.-J."/>
        </authorList>
    </citation>
    <scope>NUCLEOTIDE SEQUENCE</scope>
    <source>
        <strain evidence="3">KB-2021</strain>
        <tissue evidence="3">Leaf</tissue>
    </source>
</reference>
<dbReference type="GO" id="GO:0007165">
    <property type="term" value="P:signal transduction"/>
    <property type="evidence" value="ECO:0007669"/>
    <property type="project" value="InterPro"/>
</dbReference>
<evidence type="ECO:0000259" key="2">
    <source>
        <dbReference type="PROSITE" id="PS50104"/>
    </source>
</evidence>
<dbReference type="SMART" id="SM00255">
    <property type="entry name" value="TIR"/>
    <property type="match status" value="1"/>
</dbReference>
<proteinExistence type="predicted"/>
<dbReference type="Pfam" id="PF01582">
    <property type="entry name" value="TIR"/>
    <property type="match status" value="1"/>
</dbReference>
<sequence length="162" mass="18385">MEEFEQQNSITASLSSLRLNYDVFLSFRGEDTRENITENLYNALYAEGIRVFRDTEGISQGDEISSGLMEAINDSAAVIAIISPNYASSRWCLEELATICELGKLVLPVFDRVNPSDVRRQLGPFFSHFESLEGRFEVEKVVRWRNAMKEVGDKSGWVYNNG</sequence>
<dbReference type="Proteomes" id="UP001291623">
    <property type="component" value="Unassembled WGS sequence"/>
</dbReference>
<dbReference type="InterPro" id="IPR000157">
    <property type="entry name" value="TIR_dom"/>
</dbReference>
<evidence type="ECO:0000313" key="3">
    <source>
        <dbReference type="EMBL" id="KAK4358172.1"/>
    </source>
</evidence>
<dbReference type="PANTHER" id="PTHR32009:SF155">
    <property type="entry name" value="DISEASE RESISTANCE PROTEIN (TIR-NBS-LRR CLASS)"/>
    <property type="match status" value="1"/>
</dbReference>
<dbReference type="PANTHER" id="PTHR32009">
    <property type="entry name" value="TMV RESISTANCE PROTEIN N-LIKE"/>
    <property type="match status" value="1"/>
</dbReference>
<dbReference type="SUPFAM" id="SSF52200">
    <property type="entry name" value="Toll/Interleukin receptor TIR domain"/>
    <property type="match status" value="1"/>
</dbReference>
<protein>
    <recommendedName>
        <fullName evidence="2">TIR domain-containing protein</fullName>
    </recommendedName>
</protein>
<dbReference type="InterPro" id="IPR035897">
    <property type="entry name" value="Toll_tir_struct_dom_sf"/>
</dbReference>
<accession>A0AAE1RW51</accession>
<keyword evidence="4" id="KW-1185">Reference proteome</keyword>
<evidence type="ECO:0000256" key="1">
    <source>
        <dbReference type="ARBA" id="ARBA00023027"/>
    </source>
</evidence>
<comment type="caution">
    <text evidence="3">The sequence shown here is derived from an EMBL/GenBank/DDBJ whole genome shotgun (WGS) entry which is preliminary data.</text>
</comment>
<keyword evidence="1" id="KW-0520">NAD</keyword>
<dbReference type="Gene3D" id="3.40.50.10140">
    <property type="entry name" value="Toll/interleukin-1 receptor homology (TIR) domain"/>
    <property type="match status" value="1"/>
</dbReference>
<dbReference type="PROSITE" id="PS50104">
    <property type="entry name" value="TIR"/>
    <property type="match status" value="1"/>
</dbReference>
<name>A0AAE1RW51_9SOLA</name>